<name>A0ABD2PQT9_9PLAT</name>
<protein>
    <recommendedName>
        <fullName evidence="3">Reverse transcriptase domain-containing protein</fullName>
    </recommendedName>
</protein>
<evidence type="ECO:0000313" key="1">
    <source>
        <dbReference type="EMBL" id="KAL3309855.1"/>
    </source>
</evidence>
<evidence type="ECO:0008006" key="3">
    <source>
        <dbReference type="Google" id="ProtNLM"/>
    </source>
</evidence>
<reference evidence="1 2" key="1">
    <citation type="submission" date="2024-11" db="EMBL/GenBank/DDBJ databases">
        <title>Adaptive evolution of stress response genes in parasites aligns with host niche diversity.</title>
        <authorList>
            <person name="Hahn C."/>
            <person name="Resl P."/>
        </authorList>
    </citation>
    <scope>NUCLEOTIDE SEQUENCE [LARGE SCALE GENOMIC DNA]</scope>
    <source>
        <strain evidence="1">EGGRZ-B1_66</strain>
        <tissue evidence="1">Body</tissue>
    </source>
</reference>
<keyword evidence="2" id="KW-1185">Reference proteome</keyword>
<proteinExistence type="predicted"/>
<dbReference type="AlphaFoldDB" id="A0ABD2PQT9"/>
<gene>
    <name evidence="1" type="ORF">Ciccas_011588</name>
</gene>
<sequence length="126" mass="14745">MDLTPITNISSSDLDLPYDGSRIDFAFTDLTVVGQWTYARNRAVWGRCYFQYILIATESICLRDQCVITKYADDIKLEFRFEPTRLQQLYDNVRKAMEELTNKLKDFGFKINVEKTMVQSDSQSFN</sequence>
<comment type="caution">
    <text evidence="1">The sequence shown here is derived from an EMBL/GenBank/DDBJ whole genome shotgun (WGS) entry which is preliminary data.</text>
</comment>
<dbReference type="Proteomes" id="UP001626550">
    <property type="component" value="Unassembled WGS sequence"/>
</dbReference>
<organism evidence="1 2">
    <name type="scientific">Cichlidogyrus casuarinus</name>
    <dbReference type="NCBI Taxonomy" id="1844966"/>
    <lineage>
        <taxon>Eukaryota</taxon>
        <taxon>Metazoa</taxon>
        <taxon>Spiralia</taxon>
        <taxon>Lophotrochozoa</taxon>
        <taxon>Platyhelminthes</taxon>
        <taxon>Monogenea</taxon>
        <taxon>Monopisthocotylea</taxon>
        <taxon>Dactylogyridea</taxon>
        <taxon>Ancyrocephalidae</taxon>
        <taxon>Cichlidogyrus</taxon>
    </lineage>
</organism>
<dbReference type="EMBL" id="JBJKFK010003487">
    <property type="protein sequence ID" value="KAL3309855.1"/>
    <property type="molecule type" value="Genomic_DNA"/>
</dbReference>
<accession>A0ABD2PQT9</accession>
<evidence type="ECO:0000313" key="2">
    <source>
        <dbReference type="Proteomes" id="UP001626550"/>
    </source>
</evidence>